<dbReference type="EMBL" id="ARXU01000001">
    <property type="protein sequence ID" value="KGD62908.1"/>
    <property type="molecule type" value="Genomic_DNA"/>
</dbReference>
<accession>A0ABR4WHR9</accession>
<reference evidence="1 2" key="1">
    <citation type="submission" date="2012-09" db="EMBL/GenBank/DDBJ databases">
        <title>Genome Sequence of alkane-degrading Bacterium Alcanivorax jadensis T9.</title>
        <authorList>
            <person name="Lai Q."/>
            <person name="Shao Z."/>
        </authorList>
    </citation>
    <scope>NUCLEOTIDE SEQUENCE [LARGE SCALE GENOMIC DNA]</scope>
    <source>
        <strain evidence="1 2">T9</strain>
    </source>
</reference>
<evidence type="ECO:0000313" key="1">
    <source>
        <dbReference type="EMBL" id="KGD62908.1"/>
    </source>
</evidence>
<dbReference type="RefSeq" id="WP_035244393.1">
    <property type="nucleotide sequence ID" value="NZ_ARXU01000001.1"/>
</dbReference>
<protein>
    <submittedName>
        <fullName evidence="1">Uncharacterized protein</fullName>
    </submittedName>
</protein>
<dbReference type="Proteomes" id="UP000029443">
    <property type="component" value="Unassembled WGS sequence"/>
</dbReference>
<proteinExistence type="predicted"/>
<keyword evidence="2" id="KW-1185">Reference proteome</keyword>
<organism evidence="1 2">
    <name type="scientific">Alcanivorax jadensis T9</name>
    <dbReference type="NCBI Taxonomy" id="1177181"/>
    <lineage>
        <taxon>Bacteria</taxon>
        <taxon>Pseudomonadati</taxon>
        <taxon>Pseudomonadota</taxon>
        <taxon>Gammaproteobacteria</taxon>
        <taxon>Oceanospirillales</taxon>
        <taxon>Alcanivoracaceae</taxon>
        <taxon>Alcanivorax</taxon>
    </lineage>
</organism>
<evidence type="ECO:0000313" key="2">
    <source>
        <dbReference type="Proteomes" id="UP000029443"/>
    </source>
</evidence>
<sequence>MTRLVIKVNPYNPPFKPAPEPGVYWLAKEHVGDRLHDSHVMARRLAMFRSSQSVLSDCGLGHLAKAEERKTHFIPNNEFLADLSRDGVKAARRYLKNRGAI</sequence>
<gene>
    <name evidence="1" type="ORF">T9A_00228</name>
</gene>
<comment type="caution">
    <text evidence="1">The sequence shown here is derived from an EMBL/GenBank/DDBJ whole genome shotgun (WGS) entry which is preliminary data.</text>
</comment>
<name>A0ABR4WHR9_9GAMM</name>